<evidence type="ECO:0000313" key="1">
    <source>
        <dbReference type="EMBL" id="NKE07173.1"/>
    </source>
</evidence>
<organism evidence="1 2">
    <name type="scientific">Mesobacillus selenatarsenatis</name>
    <dbReference type="NCBI Taxonomy" id="388741"/>
    <lineage>
        <taxon>Bacteria</taxon>
        <taxon>Bacillati</taxon>
        <taxon>Bacillota</taxon>
        <taxon>Bacilli</taxon>
        <taxon>Bacillales</taxon>
        <taxon>Bacillaceae</taxon>
        <taxon>Mesobacillus</taxon>
    </lineage>
</organism>
<proteinExistence type="predicted"/>
<dbReference type="RefSeq" id="WP_167833582.1">
    <property type="nucleotide sequence ID" value="NZ_JAAVUM010000013.1"/>
</dbReference>
<protein>
    <recommendedName>
        <fullName evidence="3">SCP2 domain-containing protein</fullName>
    </recommendedName>
</protein>
<comment type="caution">
    <text evidence="1">The sequence shown here is derived from an EMBL/GenBank/DDBJ whole genome shotgun (WGS) entry which is preliminary data.</text>
</comment>
<dbReference type="AlphaFoldDB" id="A0A846TF92"/>
<name>A0A846TF92_9BACI</name>
<reference evidence="1 2" key="1">
    <citation type="submission" date="2020-03" db="EMBL/GenBank/DDBJ databases">
        <authorList>
            <person name="Sun Q."/>
        </authorList>
    </citation>
    <scope>NUCLEOTIDE SEQUENCE [LARGE SCALE GENOMIC DNA]</scope>
    <source>
        <strain evidence="1 2">KACC 21451</strain>
    </source>
</reference>
<sequence length="112" mass="13021">MRECIDRFVTVLANKEHVFQLVKKLDLVLKIEADHGIHYLLFRDGKVDYCQFSSPNGNIVTISGNDVYLEQLFDGDLKLIHGVKMNYFKTDCPFRVQLVLESLFYLTRPLPL</sequence>
<dbReference type="Proteomes" id="UP000587942">
    <property type="component" value="Unassembled WGS sequence"/>
</dbReference>
<accession>A0A846TF92</accession>
<evidence type="ECO:0000313" key="2">
    <source>
        <dbReference type="Proteomes" id="UP000587942"/>
    </source>
</evidence>
<dbReference type="EMBL" id="JAAVUM010000013">
    <property type="protein sequence ID" value="NKE07173.1"/>
    <property type="molecule type" value="Genomic_DNA"/>
</dbReference>
<evidence type="ECO:0008006" key="3">
    <source>
        <dbReference type="Google" id="ProtNLM"/>
    </source>
</evidence>
<gene>
    <name evidence="1" type="ORF">GWK17_17140</name>
</gene>